<dbReference type="Pfam" id="PF10926">
    <property type="entry name" value="DUF2800"/>
    <property type="match status" value="1"/>
</dbReference>
<dbReference type="EMBL" id="LR796184">
    <property type="protein sequence ID" value="CAB4124609.1"/>
    <property type="molecule type" value="Genomic_DNA"/>
</dbReference>
<sequence length="422" mass="46083">MAEAGHSSYSASGFEATMLCPGKPVMEAGKPNNANIYSATGTAAHTLLEFNLRDGREPAAFLGRIFPVEGFDIEVDEDMVDAVNTAIRNIKEMAGDGMILSEQRVNYADAIGVGKDEAWGTADVIVARGDELQVHDYKNGRKVVDAEHNPQMMLYGLGALEAVDELLGPFKTVRLVIHQPNVKDAPSEWACTVQELRAWAAGPAWGAVEQRQEAYETKATLDDTAWAATYLTPGEKQCMFCKAKATCPALRAEVASTVALESYAASPEEFADMEPLLPTAQSDDTWLAVAMDKADLIEDWIKAVRAEVERRLLAGEPVQGYKIVQGKMGHRKWSSAEEAEKTMKSMRLKIEDMYDFKLISPTTAEKLSKAKTIGPRQWPALKTLITQSQGKPHVAPVSDSRPALTLTPVVDDFSDVSVDDFA</sequence>
<name>A0A6J5KXE4_9CAUD</name>
<proteinExistence type="predicted"/>
<evidence type="ECO:0000313" key="1">
    <source>
        <dbReference type="EMBL" id="CAB4124609.1"/>
    </source>
</evidence>
<accession>A0A6J5KXE4</accession>
<dbReference type="InterPro" id="IPR011604">
    <property type="entry name" value="PDDEXK-like_dom_sf"/>
</dbReference>
<organism evidence="1">
    <name type="scientific">uncultured Caudovirales phage</name>
    <dbReference type="NCBI Taxonomy" id="2100421"/>
    <lineage>
        <taxon>Viruses</taxon>
        <taxon>Duplodnaviria</taxon>
        <taxon>Heunggongvirae</taxon>
        <taxon>Uroviricota</taxon>
        <taxon>Caudoviricetes</taxon>
        <taxon>Peduoviridae</taxon>
        <taxon>Maltschvirus</taxon>
        <taxon>Maltschvirus maltsch</taxon>
    </lineage>
</organism>
<gene>
    <name evidence="1" type="ORF">UFOVP61_22</name>
</gene>
<protein>
    <submittedName>
        <fullName evidence="1">Uncharacterized protein</fullName>
    </submittedName>
</protein>
<reference evidence="1" key="1">
    <citation type="submission" date="2020-04" db="EMBL/GenBank/DDBJ databases">
        <authorList>
            <person name="Chiriac C."/>
            <person name="Salcher M."/>
            <person name="Ghai R."/>
            <person name="Kavagutti S V."/>
        </authorList>
    </citation>
    <scope>NUCLEOTIDE SEQUENCE</scope>
</reference>
<dbReference type="InterPro" id="IPR021229">
    <property type="entry name" value="DUF2800"/>
</dbReference>
<dbReference type="Gene3D" id="3.90.320.10">
    <property type="match status" value="1"/>
</dbReference>